<dbReference type="NCBIfam" id="TIGR00229">
    <property type="entry name" value="sensory_box"/>
    <property type="match status" value="1"/>
</dbReference>
<feature type="domain" description="Histidine kinase" evidence="6">
    <location>
        <begin position="450"/>
        <end position="659"/>
    </location>
</feature>
<accession>A0ABY6CZH5</accession>
<evidence type="ECO:0000256" key="2">
    <source>
        <dbReference type="ARBA" id="ARBA00012438"/>
    </source>
</evidence>
<dbReference type="Proteomes" id="UP001062165">
    <property type="component" value="Chromosome"/>
</dbReference>
<evidence type="ECO:0000313" key="7">
    <source>
        <dbReference type="EMBL" id="UXX79104.1"/>
    </source>
</evidence>
<evidence type="ECO:0000256" key="4">
    <source>
        <dbReference type="ARBA" id="ARBA00022679"/>
    </source>
</evidence>
<sequence>MNLHEQILDSYDSLVVFSFDKEYRIRSLNKSGARLLHQMYGRHAKIGDCILEYFRSGYNISLAQKHFDMALKGKSFTVTRPFDSGDSIRYLNLMYAPLKEKGQISGFSAMVVDVTEKMKHDEERIHVNELYKSLFMTSTDAIMTLEPPSWNFTTGNTTILHMFKVKNLEEWTAIGPWQVSPKHQPDGEASGQKAKRMIEIAMQNGSHFFEWIHQRMDGTCFPATVLLTRVDYSKRHFLQATIRDITKEKQAEKELKTQTELQSILMKISSKYINTPLETVHQVIHDSLREIGKFVKADRSYLFEFDAINKTISNTYEWCAQDITSVIAESQQLPMNEIKELVDPLFNGDYIYIADTARMIDSNSKNILITQEVKSLLTVPLMHGPNCIGFVGFDSVVNHQTYTSKEIAILKLYSDMLVNIQMRTEKQMELEQLLYTTKDQNKRLKEFSYITSHNLRASVANLIGLSDMIEVIPESREYLSMLKITTQKLDKSLTNINDLINFENENDLLEKVDCSLSEAVQRVLKLTNQIMKHKEVELTVDIEESHTIKAFPAYLDSIFHNLITNALKYGITDTAKKLSIRANKETSGTSIFIQDEGLGIDLTKYRNKMFQIGTRLHDISDGQGLGLFMTKRQLEAMGGHIEVDSQTNLGTTFKLHFQN</sequence>
<keyword evidence="3" id="KW-0597">Phosphoprotein</keyword>
<dbReference type="SUPFAM" id="SSF55781">
    <property type="entry name" value="GAF domain-like"/>
    <property type="match status" value="1"/>
</dbReference>
<dbReference type="InterPro" id="IPR035965">
    <property type="entry name" value="PAS-like_dom_sf"/>
</dbReference>
<evidence type="ECO:0000256" key="3">
    <source>
        <dbReference type="ARBA" id="ARBA00022553"/>
    </source>
</evidence>
<dbReference type="PANTHER" id="PTHR43304:SF1">
    <property type="entry name" value="PAC DOMAIN-CONTAINING PROTEIN"/>
    <property type="match status" value="1"/>
</dbReference>
<dbReference type="PANTHER" id="PTHR43304">
    <property type="entry name" value="PHYTOCHROME-LIKE PROTEIN CPH1"/>
    <property type="match status" value="1"/>
</dbReference>
<dbReference type="SUPFAM" id="SSF55874">
    <property type="entry name" value="ATPase domain of HSP90 chaperone/DNA topoisomerase II/histidine kinase"/>
    <property type="match status" value="1"/>
</dbReference>
<proteinExistence type="predicted"/>
<keyword evidence="8" id="KW-1185">Reference proteome</keyword>
<dbReference type="Gene3D" id="3.30.450.20">
    <property type="entry name" value="PAS domain"/>
    <property type="match status" value="2"/>
</dbReference>
<evidence type="ECO:0000259" key="6">
    <source>
        <dbReference type="PROSITE" id="PS50109"/>
    </source>
</evidence>
<evidence type="ECO:0000313" key="8">
    <source>
        <dbReference type="Proteomes" id="UP001062165"/>
    </source>
</evidence>
<evidence type="ECO:0000256" key="1">
    <source>
        <dbReference type="ARBA" id="ARBA00000085"/>
    </source>
</evidence>
<keyword evidence="4" id="KW-0808">Transferase</keyword>
<evidence type="ECO:0000256" key="5">
    <source>
        <dbReference type="ARBA" id="ARBA00022777"/>
    </source>
</evidence>
<dbReference type="RefSeq" id="WP_263050847.1">
    <property type="nucleotide sequence ID" value="NZ_CP106735.1"/>
</dbReference>
<dbReference type="InterPro" id="IPR036097">
    <property type="entry name" value="HisK_dim/P_sf"/>
</dbReference>
<organism evidence="7 8">
    <name type="scientific">Reichenbachiella carrageenanivorans</name>
    <dbReference type="NCBI Taxonomy" id="2979869"/>
    <lineage>
        <taxon>Bacteria</taxon>
        <taxon>Pseudomonadati</taxon>
        <taxon>Bacteroidota</taxon>
        <taxon>Cytophagia</taxon>
        <taxon>Cytophagales</taxon>
        <taxon>Reichenbachiellaceae</taxon>
        <taxon>Reichenbachiella</taxon>
    </lineage>
</organism>
<name>A0ABY6CZH5_9BACT</name>
<comment type="catalytic activity">
    <reaction evidence="1">
        <text>ATP + protein L-histidine = ADP + protein N-phospho-L-histidine.</text>
        <dbReference type="EC" id="2.7.13.3"/>
    </reaction>
</comment>
<dbReference type="Gene3D" id="3.30.450.40">
    <property type="match status" value="1"/>
</dbReference>
<protein>
    <recommendedName>
        <fullName evidence="2">histidine kinase</fullName>
        <ecNumber evidence="2">2.7.13.3</ecNumber>
    </recommendedName>
</protein>
<dbReference type="SUPFAM" id="SSF47384">
    <property type="entry name" value="Homodimeric domain of signal transducing histidine kinase"/>
    <property type="match status" value="1"/>
</dbReference>
<dbReference type="InterPro" id="IPR000014">
    <property type="entry name" value="PAS"/>
</dbReference>
<dbReference type="EC" id="2.7.13.3" evidence="2"/>
<dbReference type="PRINTS" id="PR00344">
    <property type="entry name" value="BCTRLSENSOR"/>
</dbReference>
<dbReference type="InterPro" id="IPR003594">
    <property type="entry name" value="HATPase_dom"/>
</dbReference>
<dbReference type="Pfam" id="PF01590">
    <property type="entry name" value="GAF"/>
    <property type="match status" value="1"/>
</dbReference>
<dbReference type="InterPro" id="IPR003018">
    <property type="entry name" value="GAF"/>
</dbReference>
<dbReference type="InterPro" id="IPR004358">
    <property type="entry name" value="Sig_transdc_His_kin-like_C"/>
</dbReference>
<dbReference type="PROSITE" id="PS50109">
    <property type="entry name" value="HIS_KIN"/>
    <property type="match status" value="1"/>
</dbReference>
<dbReference type="Pfam" id="PF02518">
    <property type="entry name" value="HATPase_c"/>
    <property type="match status" value="1"/>
</dbReference>
<dbReference type="InterPro" id="IPR005467">
    <property type="entry name" value="His_kinase_dom"/>
</dbReference>
<dbReference type="Gene3D" id="3.30.565.10">
    <property type="entry name" value="Histidine kinase-like ATPase, C-terminal domain"/>
    <property type="match status" value="1"/>
</dbReference>
<dbReference type="InterPro" id="IPR052162">
    <property type="entry name" value="Sensor_kinase/Photoreceptor"/>
</dbReference>
<keyword evidence="7" id="KW-0547">Nucleotide-binding</keyword>
<dbReference type="EMBL" id="CP106735">
    <property type="protein sequence ID" value="UXX79104.1"/>
    <property type="molecule type" value="Genomic_DNA"/>
</dbReference>
<dbReference type="InterPro" id="IPR036890">
    <property type="entry name" value="HATPase_C_sf"/>
</dbReference>
<keyword evidence="5" id="KW-0418">Kinase</keyword>
<dbReference type="GO" id="GO:0005524">
    <property type="term" value="F:ATP binding"/>
    <property type="evidence" value="ECO:0007669"/>
    <property type="project" value="UniProtKB-KW"/>
</dbReference>
<dbReference type="SUPFAM" id="SSF55785">
    <property type="entry name" value="PYP-like sensor domain (PAS domain)"/>
    <property type="match status" value="1"/>
</dbReference>
<dbReference type="SMART" id="SM00387">
    <property type="entry name" value="HATPase_c"/>
    <property type="match status" value="1"/>
</dbReference>
<reference evidence="7" key="1">
    <citation type="submission" date="2022-10" db="EMBL/GenBank/DDBJ databases">
        <title>Comparative genomics and taxonomic characterization of three novel marine species of genus Reichenbachiella exhibiting antioxidant and polysaccharide degradation activities.</title>
        <authorList>
            <person name="Muhammad N."/>
            <person name="Lee Y.-J."/>
            <person name="Ko J."/>
            <person name="Kim S.-G."/>
        </authorList>
    </citation>
    <scope>NUCLEOTIDE SEQUENCE</scope>
    <source>
        <strain evidence="7">Wsw4-B4</strain>
    </source>
</reference>
<gene>
    <name evidence="7" type="ORF">N7E81_17260</name>
</gene>
<keyword evidence="7" id="KW-0067">ATP-binding</keyword>
<dbReference type="InterPro" id="IPR029016">
    <property type="entry name" value="GAF-like_dom_sf"/>
</dbReference>